<evidence type="ECO:0000313" key="1">
    <source>
        <dbReference type="EMBL" id="EYC31238.1"/>
    </source>
</evidence>
<dbReference type="Proteomes" id="UP000024635">
    <property type="component" value="Unassembled WGS sequence"/>
</dbReference>
<keyword evidence="2" id="KW-1185">Reference proteome</keyword>
<dbReference type="AlphaFoldDB" id="A0A016VWU5"/>
<proteinExistence type="predicted"/>
<dbReference type="EMBL" id="JARK01001340">
    <property type="protein sequence ID" value="EYC31238.1"/>
    <property type="molecule type" value="Genomic_DNA"/>
</dbReference>
<accession>A0A016VWU5</accession>
<organism evidence="1 2">
    <name type="scientific">Ancylostoma ceylanicum</name>
    <dbReference type="NCBI Taxonomy" id="53326"/>
    <lineage>
        <taxon>Eukaryota</taxon>
        <taxon>Metazoa</taxon>
        <taxon>Ecdysozoa</taxon>
        <taxon>Nematoda</taxon>
        <taxon>Chromadorea</taxon>
        <taxon>Rhabditida</taxon>
        <taxon>Rhabditina</taxon>
        <taxon>Rhabditomorpha</taxon>
        <taxon>Strongyloidea</taxon>
        <taxon>Ancylostomatidae</taxon>
        <taxon>Ancylostomatinae</taxon>
        <taxon>Ancylostoma</taxon>
    </lineage>
</organism>
<protein>
    <submittedName>
        <fullName evidence="1">Uncharacterized protein</fullName>
    </submittedName>
</protein>
<reference evidence="2" key="1">
    <citation type="journal article" date="2015" name="Nat. Genet.">
        <title>The genome and transcriptome of the zoonotic hookworm Ancylostoma ceylanicum identify infection-specific gene families.</title>
        <authorList>
            <person name="Schwarz E.M."/>
            <person name="Hu Y."/>
            <person name="Antoshechkin I."/>
            <person name="Miller M.M."/>
            <person name="Sternberg P.W."/>
            <person name="Aroian R.V."/>
        </authorList>
    </citation>
    <scope>NUCLEOTIDE SEQUENCE</scope>
    <source>
        <strain evidence="2">HY135</strain>
    </source>
</reference>
<gene>
    <name evidence="1" type="primary">Acey_s0004.g2041</name>
    <name evidence="1" type="ORF">Y032_0004g2041</name>
</gene>
<comment type="caution">
    <text evidence="1">The sequence shown here is derived from an EMBL/GenBank/DDBJ whole genome shotgun (WGS) entry which is preliminary data.</text>
</comment>
<evidence type="ECO:0000313" key="2">
    <source>
        <dbReference type="Proteomes" id="UP000024635"/>
    </source>
</evidence>
<name>A0A016VWU5_9BILA</name>
<sequence>MAKATHYEKSNKELDTSDSGRLIYRFAEYCRREAEDVEKFREINDEHGKLLVDCRKMRELLHECFKMVSIGEFTHLPISQLPTHRPVHWITVQEKEAALIQMKSGKATGPEDVAVELWKSECWSFAAWLTKFSNRVVVEKNGNEARRFRFEKAKAAPLTA</sequence>
<dbReference type="OrthoDB" id="1729993at2759"/>